<keyword evidence="2" id="KW-1185">Reference proteome</keyword>
<dbReference type="OMA" id="CYSGGWL"/>
<sequence>MSTTTPESIPGFNAVGRTTGTTDDLKGLSFQTACPPDVGPRTRLVAICGITDEAGAASPEDDGWFLSDFYLFRHLFSHVDGPTPKQIWMTSEPPDDLVLKYKEYEHGDLRGERRIVLDKDMLPAIQQSGTLRVVPRHNLLQRFISTLKEQSRLAKENDEHLFLATEISIRLMDDVKLVLQRDVPTTLFMTSCFSGGWLAQTIANTSQHINATGITAAGPQAVSLGGPLSASLGRACGGRLATGILRSALAVEESQEMSEIREDPTYIAFANSVHETYKKLDAFAGERQIHFSAQDDRWGDHFISRSGLPLSRLKARWESLRMIPSGDYYREEDQEFLRTRSMRFGLMRKRRKLDCAARQYLSAKPGESSLASNIGLHGALNRFLRDEEKFSDEDISGMLEEVKYRIDALDQANKLAIVMSVNNQFLDAFSYDQHWPRSPEEEKIYSITWRLLATKQLVDKPSCDLRYALASASWTKPISFLAACFAKSGLTSADIPQRVALALTYKSQEDRTILFLFGRRTTSDAEVVHRRELALNKIRSWKAKVTGPFYD</sequence>
<accession>B8MIN7</accession>
<dbReference type="HOGENOM" id="CLU_030446_0_0_1"/>
<dbReference type="Proteomes" id="UP000001745">
    <property type="component" value="Unassembled WGS sequence"/>
</dbReference>
<dbReference type="EMBL" id="EQ962657">
    <property type="protein sequence ID" value="EED15129.1"/>
    <property type="molecule type" value="Genomic_DNA"/>
</dbReference>
<evidence type="ECO:0000313" key="1">
    <source>
        <dbReference type="EMBL" id="EED15129.1"/>
    </source>
</evidence>
<dbReference type="InParanoid" id="B8MIN7"/>
<protein>
    <submittedName>
        <fullName evidence="1">Uncharacterized protein</fullName>
    </submittedName>
</protein>
<dbReference type="RefSeq" id="XP_002485082.1">
    <property type="nucleotide sequence ID" value="XM_002485037.1"/>
</dbReference>
<dbReference type="GeneID" id="8107572"/>
<dbReference type="OrthoDB" id="3000060at2759"/>
<reference evidence="2" key="1">
    <citation type="journal article" date="2015" name="Genome Announc.">
        <title>Genome sequence of the AIDS-associated pathogen Penicillium marneffei (ATCC18224) and its near taxonomic relative Talaromyces stipitatus (ATCC10500).</title>
        <authorList>
            <person name="Nierman W.C."/>
            <person name="Fedorova-Abrams N.D."/>
            <person name="Andrianopoulos A."/>
        </authorList>
    </citation>
    <scope>NUCLEOTIDE SEQUENCE [LARGE SCALE GENOMIC DNA]</scope>
    <source>
        <strain evidence="2">ATCC 10500 / CBS 375.48 / QM 6759 / NRRL 1006</strain>
    </source>
</reference>
<dbReference type="STRING" id="441959.B8MIN7"/>
<organism evidence="1 2">
    <name type="scientific">Talaromyces stipitatus (strain ATCC 10500 / CBS 375.48 / QM 6759 / NRRL 1006)</name>
    <name type="common">Penicillium stipitatum</name>
    <dbReference type="NCBI Taxonomy" id="441959"/>
    <lineage>
        <taxon>Eukaryota</taxon>
        <taxon>Fungi</taxon>
        <taxon>Dikarya</taxon>
        <taxon>Ascomycota</taxon>
        <taxon>Pezizomycotina</taxon>
        <taxon>Eurotiomycetes</taxon>
        <taxon>Eurotiomycetidae</taxon>
        <taxon>Eurotiales</taxon>
        <taxon>Trichocomaceae</taxon>
        <taxon>Talaromyces</taxon>
        <taxon>Talaromyces sect. Talaromyces</taxon>
    </lineage>
</organism>
<dbReference type="AlphaFoldDB" id="B8MIN7"/>
<evidence type="ECO:0000313" key="2">
    <source>
        <dbReference type="Proteomes" id="UP000001745"/>
    </source>
</evidence>
<dbReference type="eggNOG" id="ENOG502SNM5">
    <property type="taxonomic scope" value="Eukaryota"/>
</dbReference>
<dbReference type="PhylomeDB" id="B8MIN7"/>
<dbReference type="VEuPathDB" id="FungiDB:TSTA_045850"/>
<gene>
    <name evidence="1" type="ORF">TSTA_045850</name>
</gene>
<proteinExistence type="predicted"/>
<name>B8MIN7_TALSN</name>